<keyword evidence="2" id="KW-0812">Transmembrane</keyword>
<dbReference type="Pfam" id="PF07596">
    <property type="entry name" value="SBP_bac_10"/>
    <property type="match status" value="1"/>
</dbReference>
<dbReference type="GO" id="GO:0015627">
    <property type="term" value="C:type II protein secretion system complex"/>
    <property type="evidence" value="ECO:0007669"/>
    <property type="project" value="InterPro"/>
</dbReference>
<dbReference type="InterPro" id="IPR012902">
    <property type="entry name" value="N_methyl_site"/>
</dbReference>
<keyword evidence="5" id="KW-1185">Reference proteome</keyword>
<organism evidence="4 5">
    <name type="scientific">Lentisphaera araneosa HTCC2155</name>
    <dbReference type="NCBI Taxonomy" id="313628"/>
    <lineage>
        <taxon>Bacteria</taxon>
        <taxon>Pseudomonadati</taxon>
        <taxon>Lentisphaerota</taxon>
        <taxon>Lentisphaeria</taxon>
        <taxon>Lentisphaerales</taxon>
        <taxon>Lentisphaeraceae</taxon>
        <taxon>Lentisphaera</taxon>
    </lineage>
</organism>
<proteinExistence type="predicted"/>
<sequence length="290" mass="32476">MKKNRFSLIELLVVLAIIGILLSLLFPMLKRSREAARRTACASNQKQIGIAFTMYQGDNDNRYPIYDDGEGNKASDGRLDPFVSWDDQLGVYDGRNLTEEQQLRDNLRQTDADYKDEDLYVCPSNVQKRSPAVLKSYTINNNYYNQPSNPSRNTQGVAGWVNIGGSGASRYFEAWSTKITKVNNPSAAMVLLEMHDFNSILGRGAGQRGGIISKNFSPGAPFIAHNSQVGGVKEFYVHDSKSYKMNFLMADGSVHVMPYADTFGEYRNDFYTGTHIGTADLQGTYWDLLQ</sequence>
<evidence type="ECO:0000259" key="3">
    <source>
        <dbReference type="Pfam" id="PF07596"/>
    </source>
</evidence>
<evidence type="ECO:0000313" key="5">
    <source>
        <dbReference type="Proteomes" id="UP000004947"/>
    </source>
</evidence>
<feature type="domain" description="DUF1559" evidence="3">
    <location>
        <begin position="32"/>
        <end position="158"/>
    </location>
</feature>
<dbReference type="Proteomes" id="UP000004947">
    <property type="component" value="Unassembled WGS sequence"/>
</dbReference>
<dbReference type="eggNOG" id="COG4968">
    <property type="taxonomic scope" value="Bacteria"/>
</dbReference>
<dbReference type="PANTHER" id="PTHR30093:SF2">
    <property type="entry name" value="TYPE II SECRETION SYSTEM PROTEIN H"/>
    <property type="match status" value="1"/>
</dbReference>
<dbReference type="NCBIfam" id="TIGR02532">
    <property type="entry name" value="IV_pilin_GFxxxE"/>
    <property type="match status" value="1"/>
</dbReference>
<comment type="caution">
    <text evidence="4">The sequence shown here is derived from an EMBL/GenBank/DDBJ whole genome shotgun (WGS) entry which is preliminary data.</text>
</comment>
<dbReference type="InterPro" id="IPR011453">
    <property type="entry name" value="DUF1559"/>
</dbReference>
<accession>A6DJQ6</accession>
<feature type="transmembrane region" description="Helical" evidence="2">
    <location>
        <begin position="6"/>
        <end position="29"/>
    </location>
</feature>
<dbReference type="EMBL" id="ABCK01000006">
    <property type="protein sequence ID" value="EDM28130.1"/>
    <property type="molecule type" value="Genomic_DNA"/>
</dbReference>
<dbReference type="RefSeq" id="WP_007278123.1">
    <property type="nucleotide sequence ID" value="NZ_ABCK01000006.1"/>
</dbReference>
<dbReference type="InterPro" id="IPR045584">
    <property type="entry name" value="Pilin-like"/>
</dbReference>
<dbReference type="OrthoDB" id="255848at2"/>
<reference evidence="4 5" key="1">
    <citation type="journal article" date="2010" name="J. Bacteriol.">
        <title>Genome sequence of Lentisphaera araneosa HTCC2155T, the type species of the order Lentisphaerales in the phylum Lentisphaerae.</title>
        <authorList>
            <person name="Thrash J.C."/>
            <person name="Cho J.C."/>
            <person name="Vergin K.L."/>
            <person name="Morris R.M."/>
            <person name="Giovannoni S.J."/>
        </authorList>
    </citation>
    <scope>NUCLEOTIDE SEQUENCE [LARGE SCALE GENOMIC DNA]</scope>
    <source>
        <strain evidence="4 5">HTCC2155</strain>
    </source>
</reference>
<gene>
    <name evidence="4" type="ORF">LNTAR_12276</name>
</gene>
<dbReference type="PRINTS" id="PR00813">
    <property type="entry name" value="BCTERIALGSPG"/>
</dbReference>
<evidence type="ECO:0000256" key="1">
    <source>
        <dbReference type="ARBA" id="ARBA00022481"/>
    </source>
</evidence>
<dbReference type="GO" id="GO:0015628">
    <property type="term" value="P:protein secretion by the type II secretion system"/>
    <property type="evidence" value="ECO:0007669"/>
    <property type="project" value="InterPro"/>
</dbReference>
<keyword evidence="2" id="KW-1133">Transmembrane helix</keyword>
<protein>
    <recommendedName>
        <fullName evidence="3">DUF1559 domain-containing protein</fullName>
    </recommendedName>
</protein>
<keyword evidence="1" id="KW-0488">Methylation</keyword>
<evidence type="ECO:0000256" key="2">
    <source>
        <dbReference type="SAM" id="Phobius"/>
    </source>
</evidence>
<keyword evidence="2" id="KW-0472">Membrane</keyword>
<dbReference type="PANTHER" id="PTHR30093">
    <property type="entry name" value="GENERAL SECRETION PATHWAY PROTEIN G"/>
    <property type="match status" value="1"/>
</dbReference>
<dbReference type="Gene3D" id="3.30.700.10">
    <property type="entry name" value="Glycoprotein, Type 4 Pilin"/>
    <property type="match status" value="1"/>
</dbReference>
<dbReference type="InterPro" id="IPR000983">
    <property type="entry name" value="Bac_GSPG_pilin"/>
</dbReference>
<dbReference type="AlphaFoldDB" id="A6DJQ6"/>
<dbReference type="STRING" id="313628.LNTAR_12276"/>
<dbReference type="SUPFAM" id="SSF54523">
    <property type="entry name" value="Pili subunits"/>
    <property type="match status" value="1"/>
</dbReference>
<evidence type="ECO:0000313" key="4">
    <source>
        <dbReference type="EMBL" id="EDM28130.1"/>
    </source>
</evidence>
<name>A6DJQ6_9BACT</name>